<dbReference type="NCBIfam" id="TIGR01730">
    <property type="entry name" value="RND_mfp"/>
    <property type="match status" value="1"/>
</dbReference>
<keyword evidence="4" id="KW-0732">Signal</keyword>
<evidence type="ECO:0000256" key="4">
    <source>
        <dbReference type="SAM" id="SignalP"/>
    </source>
</evidence>
<dbReference type="Pfam" id="PF25967">
    <property type="entry name" value="RND-MFP_C"/>
    <property type="match status" value="1"/>
</dbReference>
<dbReference type="InterPro" id="IPR006143">
    <property type="entry name" value="RND_pump_MFP"/>
</dbReference>
<evidence type="ECO:0000313" key="9">
    <source>
        <dbReference type="EMBL" id="MEK8049675.1"/>
    </source>
</evidence>
<evidence type="ECO:0000313" key="10">
    <source>
        <dbReference type="Proteomes" id="UP001365405"/>
    </source>
</evidence>
<comment type="caution">
    <text evidence="9">The sequence shown here is derived from an EMBL/GenBank/DDBJ whole genome shotgun (WGS) entry which is preliminary data.</text>
</comment>
<protein>
    <submittedName>
        <fullName evidence="9">Efflux RND transporter periplasmic adaptor subunit</fullName>
    </submittedName>
</protein>
<comment type="subcellular location">
    <subcellularLocation>
        <location evidence="1">Cell envelope</location>
    </subcellularLocation>
</comment>
<dbReference type="Gene3D" id="1.10.287.470">
    <property type="entry name" value="Helix hairpin bin"/>
    <property type="match status" value="1"/>
</dbReference>
<reference evidence="9 10" key="1">
    <citation type="submission" date="2024-04" db="EMBL/GenBank/DDBJ databases">
        <title>Novel species of the genus Ideonella isolated from streams.</title>
        <authorList>
            <person name="Lu H."/>
        </authorList>
    </citation>
    <scope>NUCLEOTIDE SEQUENCE [LARGE SCALE GENOMIC DNA]</scope>
    <source>
        <strain evidence="9 10">DXS22W</strain>
    </source>
</reference>
<comment type="similarity">
    <text evidence="2">Belongs to the membrane fusion protein (MFP) (TC 8.A.1) family.</text>
</comment>
<feature type="domain" description="Multidrug resistance protein MdtA-like beta-barrel" evidence="7">
    <location>
        <begin position="225"/>
        <end position="315"/>
    </location>
</feature>
<evidence type="ECO:0000259" key="6">
    <source>
        <dbReference type="Pfam" id="PF25917"/>
    </source>
</evidence>
<evidence type="ECO:0000256" key="2">
    <source>
        <dbReference type="ARBA" id="ARBA00009477"/>
    </source>
</evidence>
<dbReference type="Pfam" id="PF25917">
    <property type="entry name" value="BSH_RND"/>
    <property type="match status" value="1"/>
</dbReference>
<feature type="domain" description="Multidrug resistance protein MdtA-like alpha-helical hairpin" evidence="5">
    <location>
        <begin position="119"/>
        <end position="188"/>
    </location>
</feature>
<dbReference type="Proteomes" id="UP001365405">
    <property type="component" value="Unassembled WGS sequence"/>
</dbReference>
<accession>A0ABU9CCS5</accession>
<dbReference type="Pfam" id="PF25876">
    <property type="entry name" value="HH_MFP_RND"/>
    <property type="match status" value="1"/>
</dbReference>
<dbReference type="PANTHER" id="PTHR30158:SF3">
    <property type="entry name" value="MULTIDRUG EFFLUX PUMP SUBUNIT ACRA-RELATED"/>
    <property type="match status" value="1"/>
</dbReference>
<feature type="domain" description="Multidrug resistance protein MdtA-like barrel-sandwich hybrid" evidence="6">
    <location>
        <begin position="78"/>
        <end position="221"/>
    </location>
</feature>
<dbReference type="InterPro" id="IPR058627">
    <property type="entry name" value="MdtA-like_C"/>
</dbReference>
<feature type="chain" id="PRO_5045884840" evidence="4">
    <location>
        <begin position="22"/>
        <end position="425"/>
    </location>
</feature>
<evidence type="ECO:0000256" key="3">
    <source>
        <dbReference type="SAM" id="MobiDB-lite"/>
    </source>
</evidence>
<feature type="region of interest" description="Disordered" evidence="3">
    <location>
        <begin position="395"/>
        <end position="425"/>
    </location>
</feature>
<name>A0ABU9CCS5_9BURK</name>
<dbReference type="RefSeq" id="WP_341409358.1">
    <property type="nucleotide sequence ID" value="NZ_JBBUTH010000003.1"/>
</dbReference>
<dbReference type="SUPFAM" id="SSF111369">
    <property type="entry name" value="HlyD-like secretion proteins"/>
    <property type="match status" value="1"/>
</dbReference>
<sequence length="425" mass="42783">MPLHRSCSVSVFPTVSALALAAATVLTLAGCGGGDGAKAGAGGPGGGGMPPPQVGVVTVQPGAVALPTELPGRLEAWRVAQVRARVAGIVQKRQFTEGAVVVANAPLFTLDADAFRAALASAEATQARAEAALAQANAQLERNRPLAENKAISAQEWLATQTTAKAAVADVAAAKAAVQAAKVNLDYTAIKSPIAGRIGRAQVSEGALVGPTDATALAVVQQTHPLYVNFTQSAADALRLRRAFDGGQLKRAAGGAAAEVRVVLEDGSEYPLAGKLLFADPTVDPSTGQVSLRAELPNPSGVLLPGLFVKVRITQAVNEQAIRLPQQAVTRETAGDTVLVVGEGNKPVKRPIKIAGAMGPDWVVTDGLKAGEKVIVDGFQKMFVPGAPVTPVPWTPGAPKAGGAPAAAAAPASGAAPAAASAASR</sequence>
<dbReference type="Gene3D" id="2.40.50.100">
    <property type="match status" value="1"/>
</dbReference>
<keyword evidence="10" id="KW-1185">Reference proteome</keyword>
<evidence type="ECO:0000259" key="8">
    <source>
        <dbReference type="Pfam" id="PF25967"/>
    </source>
</evidence>
<dbReference type="InterPro" id="IPR058625">
    <property type="entry name" value="MdtA-like_BSH"/>
</dbReference>
<proteinExistence type="inferred from homology"/>
<feature type="domain" description="Multidrug resistance protein MdtA-like C-terminal permuted SH3" evidence="8">
    <location>
        <begin position="320"/>
        <end position="381"/>
    </location>
</feature>
<dbReference type="EMBL" id="JBBUTH010000003">
    <property type="protein sequence ID" value="MEK8049675.1"/>
    <property type="molecule type" value="Genomic_DNA"/>
</dbReference>
<evidence type="ECO:0000256" key="1">
    <source>
        <dbReference type="ARBA" id="ARBA00004196"/>
    </source>
</evidence>
<dbReference type="Gene3D" id="2.40.420.20">
    <property type="match status" value="1"/>
</dbReference>
<evidence type="ECO:0000259" key="5">
    <source>
        <dbReference type="Pfam" id="PF25876"/>
    </source>
</evidence>
<feature type="signal peptide" evidence="4">
    <location>
        <begin position="1"/>
        <end position="21"/>
    </location>
</feature>
<gene>
    <name evidence="9" type="ORF">AACH10_05465</name>
</gene>
<dbReference type="Pfam" id="PF25944">
    <property type="entry name" value="Beta-barrel_RND"/>
    <property type="match status" value="1"/>
</dbReference>
<dbReference type="PROSITE" id="PS51257">
    <property type="entry name" value="PROKAR_LIPOPROTEIN"/>
    <property type="match status" value="1"/>
</dbReference>
<organism evidence="9 10">
    <name type="scientific">Pseudaquabacterium inlustre</name>
    <dbReference type="NCBI Taxonomy" id="2984192"/>
    <lineage>
        <taxon>Bacteria</taxon>
        <taxon>Pseudomonadati</taxon>
        <taxon>Pseudomonadota</taxon>
        <taxon>Betaproteobacteria</taxon>
        <taxon>Burkholderiales</taxon>
        <taxon>Sphaerotilaceae</taxon>
        <taxon>Pseudaquabacterium</taxon>
    </lineage>
</organism>
<evidence type="ECO:0000259" key="7">
    <source>
        <dbReference type="Pfam" id="PF25944"/>
    </source>
</evidence>
<feature type="compositionally biased region" description="Low complexity" evidence="3">
    <location>
        <begin position="397"/>
        <end position="425"/>
    </location>
</feature>
<dbReference type="InterPro" id="IPR058624">
    <property type="entry name" value="MdtA-like_HH"/>
</dbReference>
<dbReference type="Gene3D" id="2.40.30.170">
    <property type="match status" value="1"/>
</dbReference>
<dbReference type="InterPro" id="IPR058626">
    <property type="entry name" value="MdtA-like_b-barrel"/>
</dbReference>
<dbReference type="PANTHER" id="PTHR30158">
    <property type="entry name" value="ACRA/E-RELATED COMPONENT OF DRUG EFFLUX TRANSPORTER"/>
    <property type="match status" value="1"/>
</dbReference>